<evidence type="ECO:0000313" key="3">
    <source>
        <dbReference type="Proteomes" id="UP000006671"/>
    </source>
</evidence>
<dbReference type="PANTHER" id="PTHR43550:SF3">
    <property type="entry name" value="3-KETODIHYDROSPHINGOSINE REDUCTASE"/>
    <property type="match status" value="1"/>
</dbReference>
<dbReference type="SUPFAM" id="SSF51735">
    <property type="entry name" value="NAD(P)-binding Rossmann-fold domains"/>
    <property type="match status" value="1"/>
</dbReference>
<dbReference type="PANTHER" id="PTHR43550">
    <property type="entry name" value="3-KETODIHYDROSPHINGOSINE REDUCTASE"/>
    <property type="match status" value="1"/>
</dbReference>
<keyword evidence="1" id="KW-1133">Transmembrane helix</keyword>
<organism evidence="3">
    <name type="scientific">Naegleria gruberi</name>
    <name type="common">Amoeba</name>
    <dbReference type="NCBI Taxonomy" id="5762"/>
    <lineage>
        <taxon>Eukaryota</taxon>
        <taxon>Discoba</taxon>
        <taxon>Heterolobosea</taxon>
        <taxon>Tetramitia</taxon>
        <taxon>Eutetramitia</taxon>
        <taxon>Vahlkampfiidae</taxon>
        <taxon>Naegleria</taxon>
    </lineage>
</organism>
<dbReference type="GO" id="GO:0047560">
    <property type="term" value="F:3-dehydrosphinganine reductase activity"/>
    <property type="evidence" value="ECO:0007669"/>
    <property type="project" value="TreeGrafter"/>
</dbReference>
<dbReference type="InterPro" id="IPR036291">
    <property type="entry name" value="NAD(P)-bd_dom_sf"/>
</dbReference>
<dbReference type="OrthoDB" id="2102561at2759"/>
<name>D2VDF2_NAEGR</name>
<keyword evidence="1" id="KW-0812">Transmembrane</keyword>
<dbReference type="Proteomes" id="UP000006671">
    <property type="component" value="Unassembled WGS sequence"/>
</dbReference>
<evidence type="ECO:0000256" key="1">
    <source>
        <dbReference type="SAM" id="Phobius"/>
    </source>
</evidence>
<dbReference type="VEuPathDB" id="AmoebaDB:NAEGRDRAFT_48598"/>
<accession>D2VDF2</accession>
<proteinExistence type="predicted"/>
<protein>
    <submittedName>
        <fullName evidence="2">Predicted protein</fullName>
    </submittedName>
</protein>
<dbReference type="GO" id="GO:0006666">
    <property type="term" value="P:3-keto-sphinganine metabolic process"/>
    <property type="evidence" value="ECO:0007669"/>
    <property type="project" value="TreeGrafter"/>
</dbReference>
<feature type="transmembrane region" description="Helical" evidence="1">
    <location>
        <begin position="35"/>
        <end position="55"/>
    </location>
</feature>
<dbReference type="OMA" id="GKLMGPY"/>
<dbReference type="InParanoid" id="D2VDF2"/>
<keyword evidence="3" id="KW-1185">Reference proteome</keyword>
<dbReference type="RefSeq" id="XP_002677967.1">
    <property type="nucleotide sequence ID" value="XM_002677921.1"/>
</dbReference>
<sequence length="401" mass="45491">MDTSPRIILNNIKHYLFNRDDVICPSHLINELFEFVFVVTLYPAVSFLNLMVQFFRFFYQLTLSVSEQTPTLDSNSILITGASCGIGLSLAKSICNQWLIQKRTKLGQVSNEKKTLTLVSRNLDKLERVREEIYSTFSSRNLKELVDIQVRDCDICDRKEIEKVVTEQDYDMVIASAATNSQILSREFSSQNGGKTDKKGENIQDEEDVIYQEFQVNIFGTLNTVLPAMKQAKNRNIDSRLPKHVVVVASGAGYHGKLMGPYGITKTFLFEFSRMFQFILNNNDNQNQHENNLDYSSSDVVRNFKEMSRKYANQKQLVLHVVNPAGVTDTRMGETIKNLDKIPGSIHSNHAANLILGGLIKNERVIDLNNSFVYAGLRFLNALPVSAESFVTNCLNLQIYS</sequence>
<dbReference type="GO" id="GO:0030148">
    <property type="term" value="P:sphingolipid biosynthetic process"/>
    <property type="evidence" value="ECO:0007669"/>
    <property type="project" value="TreeGrafter"/>
</dbReference>
<dbReference type="GO" id="GO:0005789">
    <property type="term" value="C:endoplasmic reticulum membrane"/>
    <property type="evidence" value="ECO:0007669"/>
    <property type="project" value="TreeGrafter"/>
</dbReference>
<dbReference type="InterPro" id="IPR002347">
    <property type="entry name" value="SDR_fam"/>
</dbReference>
<dbReference type="GeneID" id="8850355"/>
<gene>
    <name evidence="2" type="ORF">NAEGRDRAFT_48598</name>
</gene>
<dbReference type="Pfam" id="PF00106">
    <property type="entry name" value="adh_short"/>
    <property type="match status" value="1"/>
</dbReference>
<reference evidence="2 3" key="1">
    <citation type="journal article" date="2010" name="Cell">
        <title>The genome of Naegleria gruberi illuminates early eukaryotic versatility.</title>
        <authorList>
            <person name="Fritz-Laylin L.K."/>
            <person name="Prochnik S.E."/>
            <person name="Ginger M.L."/>
            <person name="Dacks J.B."/>
            <person name="Carpenter M.L."/>
            <person name="Field M.C."/>
            <person name="Kuo A."/>
            <person name="Paredez A."/>
            <person name="Chapman J."/>
            <person name="Pham J."/>
            <person name="Shu S."/>
            <person name="Neupane R."/>
            <person name="Cipriano M."/>
            <person name="Mancuso J."/>
            <person name="Tu H."/>
            <person name="Salamov A."/>
            <person name="Lindquist E."/>
            <person name="Shapiro H."/>
            <person name="Lucas S."/>
            <person name="Grigoriev I.V."/>
            <person name="Cande W.Z."/>
            <person name="Fulton C."/>
            <person name="Rokhsar D.S."/>
            <person name="Dawson S.C."/>
        </authorList>
    </citation>
    <scope>NUCLEOTIDE SEQUENCE [LARGE SCALE GENOMIC DNA]</scope>
    <source>
        <strain evidence="2 3">NEG-M</strain>
    </source>
</reference>
<evidence type="ECO:0000313" key="2">
    <source>
        <dbReference type="EMBL" id="EFC45223.1"/>
    </source>
</evidence>
<dbReference type="Gene3D" id="3.40.50.720">
    <property type="entry name" value="NAD(P)-binding Rossmann-like Domain"/>
    <property type="match status" value="1"/>
</dbReference>
<dbReference type="EMBL" id="GG738864">
    <property type="protein sequence ID" value="EFC45223.1"/>
    <property type="molecule type" value="Genomic_DNA"/>
</dbReference>
<keyword evidence="1" id="KW-0472">Membrane</keyword>
<dbReference type="KEGG" id="ngr:NAEGRDRAFT_48598"/>
<dbReference type="AlphaFoldDB" id="D2VDF2"/>